<dbReference type="InterPro" id="IPR001647">
    <property type="entry name" value="HTH_TetR"/>
</dbReference>
<dbReference type="InterPro" id="IPR050109">
    <property type="entry name" value="HTH-type_TetR-like_transc_reg"/>
</dbReference>
<feature type="domain" description="HTH tetR-type" evidence="3">
    <location>
        <begin position="11"/>
        <end position="71"/>
    </location>
</feature>
<dbReference type="SUPFAM" id="SSF46689">
    <property type="entry name" value="Homeodomain-like"/>
    <property type="match status" value="1"/>
</dbReference>
<evidence type="ECO:0000313" key="4">
    <source>
        <dbReference type="EMBL" id="GAA0449201.1"/>
    </source>
</evidence>
<dbReference type="Pfam" id="PF00440">
    <property type="entry name" value="TetR_N"/>
    <property type="match status" value="1"/>
</dbReference>
<sequence length="201" mass="21910">MVARRREESARESRRLLLEAATGLVAEAGPRAASVQAVADRAGISRGSVAWHFGSKDGLIVEVIEHAFHRACEEYRLRLPETGPLTFDLLIDTHLAVIDAPCGRVFVTVLPEVMRGEGPLRDAYVSGYERTRGLWVGYLERLVAQHPALPDAKDLATVVFGSGVGMNTLHSLDGLVDRKGAFTALKRLFELAGDTAEHRPS</sequence>
<evidence type="ECO:0000256" key="2">
    <source>
        <dbReference type="PROSITE-ProRule" id="PRU00335"/>
    </source>
</evidence>
<dbReference type="InterPro" id="IPR009057">
    <property type="entry name" value="Homeodomain-like_sf"/>
</dbReference>
<evidence type="ECO:0000256" key="1">
    <source>
        <dbReference type="ARBA" id="ARBA00023125"/>
    </source>
</evidence>
<dbReference type="PRINTS" id="PR00455">
    <property type="entry name" value="HTHTETR"/>
</dbReference>
<dbReference type="RefSeq" id="WP_344086154.1">
    <property type="nucleotide sequence ID" value="NZ_BAAAHB010000006.1"/>
</dbReference>
<accession>A0ABP3JCH6</accession>
<dbReference type="PROSITE" id="PS50977">
    <property type="entry name" value="HTH_TETR_2"/>
    <property type="match status" value="1"/>
</dbReference>
<organism evidence="4 5">
    <name type="scientific">Streptomyces stramineus</name>
    <dbReference type="NCBI Taxonomy" id="173861"/>
    <lineage>
        <taxon>Bacteria</taxon>
        <taxon>Bacillati</taxon>
        <taxon>Actinomycetota</taxon>
        <taxon>Actinomycetes</taxon>
        <taxon>Kitasatosporales</taxon>
        <taxon>Streptomycetaceae</taxon>
        <taxon>Streptomyces</taxon>
    </lineage>
</organism>
<dbReference type="Proteomes" id="UP001499895">
    <property type="component" value="Unassembled WGS sequence"/>
</dbReference>
<dbReference type="PANTHER" id="PTHR30055:SF223">
    <property type="entry name" value="HTH-TYPE TRANSCRIPTIONAL REGULATOR UIDR"/>
    <property type="match status" value="1"/>
</dbReference>
<keyword evidence="5" id="KW-1185">Reference proteome</keyword>
<protein>
    <recommendedName>
        <fullName evidence="3">HTH tetR-type domain-containing protein</fullName>
    </recommendedName>
</protein>
<dbReference type="Gene3D" id="1.10.357.10">
    <property type="entry name" value="Tetracycline Repressor, domain 2"/>
    <property type="match status" value="1"/>
</dbReference>
<keyword evidence="1 2" id="KW-0238">DNA-binding</keyword>
<gene>
    <name evidence="4" type="ORF">GCM10009544_10030</name>
</gene>
<evidence type="ECO:0000259" key="3">
    <source>
        <dbReference type="PROSITE" id="PS50977"/>
    </source>
</evidence>
<proteinExistence type="predicted"/>
<reference evidence="5" key="1">
    <citation type="journal article" date="2019" name="Int. J. Syst. Evol. Microbiol.">
        <title>The Global Catalogue of Microorganisms (GCM) 10K type strain sequencing project: providing services to taxonomists for standard genome sequencing and annotation.</title>
        <authorList>
            <consortium name="The Broad Institute Genomics Platform"/>
            <consortium name="The Broad Institute Genome Sequencing Center for Infectious Disease"/>
            <person name="Wu L."/>
            <person name="Ma J."/>
        </authorList>
    </citation>
    <scope>NUCLEOTIDE SEQUENCE [LARGE SCALE GENOMIC DNA]</scope>
    <source>
        <strain evidence="5">JCM 10649</strain>
    </source>
</reference>
<evidence type="ECO:0000313" key="5">
    <source>
        <dbReference type="Proteomes" id="UP001499895"/>
    </source>
</evidence>
<name>A0ABP3JCH6_9ACTN</name>
<dbReference type="EMBL" id="BAAAHB010000006">
    <property type="protein sequence ID" value="GAA0449201.1"/>
    <property type="molecule type" value="Genomic_DNA"/>
</dbReference>
<dbReference type="PANTHER" id="PTHR30055">
    <property type="entry name" value="HTH-TYPE TRANSCRIPTIONAL REGULATOR RUTR"/>
    <property type="match status" value="1"/>
</dbReference>
<feature type="DNA-binding region" description="H-T-H motif" evidence="2">
    <location>
        <begin position="34"/>
        <end position="53"/>
    </location>
</feature>
<comment type="caution">
    <text evidence="4">The sequence shown here is derived from an EMBL/GenBank/DDBJ whole genome shotgun (WGS) entry which is preliminary data.</text>
</comment>